<dbReference type="InterPro" id="IPR011576">
    <property type="entry name" value="Pyridox_Oxase_N"/>
</dbReference>
<evidence type="ECO:0000313" key="3">
    <source>
        <dbReference type="EMBL" id="ARQ69673.1"/>
    </source>
</evidence>
<keyword evidence="1" id="KW-0560">Oxidoreductase</keyword>
<feature type="domain" description="Pyridoxamine 5'-phosphate oxidase N-terminal" evidence="2">
    <location>
        <begin position="5"/>
        <end position="134"/>
    </location>
</feature>
<evidence type="ECO:0000259" key="2">
    <source>
        <dbReference type="Pfam" id="PF01243"/>
    </source>
</evidence>
<organism evidence="3 4">
    <name type="scientific">Streptomyces marincola</name>
    <dbReference type="NCBI Taxonomy" id="2878388"/>
    <lineage>
        <taxon>Bacteria</taxon>
        <taxon>Bacillati</taxon>
        <taxon>Actinomycetota</taxon>
        <taxon>Actinomycetes</taxon>
        <taxon>Kitasatosporales</taxon>
        <taxon>Streptomycetaceae</taxon>
        <taxon>Streptomyces</taxon>
    </lineage>
</organism>
<reference evidence="3 4" key="1">
    <citation type="submission" date="2017-05" db="EMBL/GenBank/DDBJ databases">
        <title>Complete genome sequence of Streptomyces sp. SCSIO 03032 revealed the diverse biosynthetic pathways for its bioactive secondary metabolites.</title>
        <authorList>
            <person name="Ma L."/>
            <person name="Zhu Y."/>
            <person name="Zhang W."/>
            <person name="Zhang G."/>
            <person name="Tian X."/>
            <person name="Zhang S."/>
            <person name="Zhang C."/>
        </authorList>
    </citation>
    <scope>NUCLEOTIDE SEQUENCE [LARGE SCALE GENOMIC DNA]</scope>
    <source>
        <strain evidence="3 4">SCSIO 03032</strain>
    </source>
</reference>
<dbReference type="GO" id="GO:0070967">
    <property type="term" value="F:coenzyme F420 binding"/>
    <property type="evidence" value="ECO:0007669"/>
    <property type="project" value="TreeGrafter"/>
</dbReference>
<dbReference type="PANTHER" id="PTHR35176:SF2">
    <property type="entry name" value="F420H(2)-DEPENDENT REDUCTASE RV1155"/>
    <property type="match status" value="1"/>
</dbReference>
<protein>
    <submittedName>
        <fullName evidence="3">PPOX class F420-dependent oxidoreductase</fullName>
    </submittedName>
</protein>
<dbReference type="InterPro" id="IPR012349">
    <property type="entry name" value="Split_barrel_FMN-bd"/>
</dbReference>
<dbReference type="NCBIfam" id="TIGR03668">
    <property type="entry name" value="Rv0121_F420"/>
    <property type="match status" value="1"/>
</dbReference>
<dbReference type="SUPFAM" id="SSF50475">
    <property type="entry name" value="FMN-binding split barrel"/>
    <property type="match status" value="1"/>
</dbReference>
<gene>
    <name evidence="3" type="ORF">CAG99_13065</name>
</gene>
<dbReference type="InterPro" id="IPR052019">
    <property type="entry name" value="F420H2_bilvrd_red/Heme_oxyg"/>
</dbReference>
<dbReference type="OrthoDB" id="9812086at2"/>
<dbReference type="GO" id="GO:0005829">
    <property type="term" value="C:cytosol"/>
    <property type="evidence" value="ECO:0007669"/>
    <property type="project" value="TreeGrafter"/>
</dbReference>
<dbReference type="KEGG" id="smao:CAG99_13065"/>
<dbReference type="Pfam" id="PF01243">
    <property type="entry name" value="PNPOx_N"/>
    <property type="match status" value="1"/>
</dbReference>
<accession>A0A1W7CXY2</accession>
<dbReference type="EMBL" id="CP021121">
    <property type="protein sequence ID" value="ARQ69673.1"/>
    <property type="molecule type" value="Genomic_DNA"/>
</dbReference>
<dbReference type="AlphaFoldDB" id="A0A1W7CXY2"/>
<evidence type="ECO:0000256" key="1">
    <source>
        <dbReference type="ARBA" id="ARBA00023002"/>
    </source>
</evidence>
<keyword evidence="4" id="KW-1185">Reference proteome</keyword>
<dbReference type="PANTHER" id="PTHR35176">
    <property type="entry name" value="HEME OXYGENASE HI_0854-RELATED"/>
    <property type="match status" value="1"/>
</dbReference>
<dbReference type="InterPro" id="IPR019967">
    <property type="entry name" value="F420-dep_enz_PPOX_Rv0121"/>
</dbReference>
<evidence type="ECO:0000313" key="4">
    <source>
        <dbReference type="Proteomes" id="UP000194218"/>
    </source>
</evidence>
<dbReference type="RefSeq" id="WP_086159525.1">
    <property type="nucleotide sequence ID" value="NZ_CP021121.1"/>
</dbReference>
<proteinExistence type="predicted"/>
<sequence>MQLSPEAARARLVASPVLRLATADDAGVPHLVPATFAARDDTLVIAVDHKPKRHQNLKRLRNIAANPQVCVLADVYDDDWTQLWWARGDGTARVLDDAQRRAPVEWLREKYAQYRAAPPAGPVIEITVTRWSGWAFSDPAPPE</sequence>
<name>A0A1W7CXY2_9ACTN</name>
<dbReference type="Gene3D" id="2.30.110.10">
    <property type="entry name" value="Electron Transport, Fmn-binding Protein, Chain A"/>
    <property type="match status" value="1"/>
</dbReference>
<dbReference type="Proteomes" id="UP000194218">
    <property type="component" value="Chromosome"/>
</dbReference>
<dbReference type="GO" id="GO:0016627">
    <property type="term" value="F:oxidoreductase activity, acting on the CH-CH group of donors"/>
    <property type="evidence" value="ECO:0007669"/>
    <property type="project" value="TreeGrafter"/>
</dbReference>